<dbReference type="InterPro" id="IPR015813">
    <property type="entry name" value="Pyrv/PenolPyrv_kinase-like_dom"/>
</dbReference>
<dbReference type="InterPro" id="IPR015793">
    <property type="entry name" value="Pyrv_Knase_brl"/>
</dbReference>
<protein>
    <recommendedName>
        <fullName evidence="18 19">Multifunctional fusion protein</fullName>
    </recommendedName>
    <domain>
        <recommendedName>
            <fullName evidence="19">Poly [ADP-ribose] polymerase</fullName>
            <shortName evidence="19">PARP</shortName>
            <ecNumber evidence="19">2.4.2.-</ecNumber>
        </recommendedName>
    </domain>
    <domain>
        <recommendedName>
            <fullName evidence="18">Pyruvate kinase</fullName>
            <ecNumber evidence="18">2.7.1.40</ecNumber>
        </recommendedName>
    </domain>
</protein>
<dbReference type="GO" id="GO:0030955">
    <property type="term" value="F:potassium ion binding"/>
    <property type="evidence" value="ECO:0007669"/>
    <property type="project" value="InterPro"/>
</dbReference>
<evidence type="ECO:0000256" key="1">
    <source>
        <dbReference type="ARBA" id="ARBA00001946"/>
    </source>
</evidence>
<dbReference type="CDD" id="cd01341">
    <property type="entry name" value="ADP_ribosyl"/>
    <property type="match status" value="2"/>
</dbReference>
<keyword evidence="10" id="KW-0067">ATP-binding</keyword>
<dbReference type="InterPro" id="IPR036918">
    <property type="entry name" value="Pyrv_Knase_C_sf"/>
</dbReference>
<evidence type="ECO:0000259" key="20">
    <source>
        <dbReference type="PROSITE" id="PS51059"/>
    </source>
</evidence>
<keyword evidence="8" id="KW-0547">Nucleotide-binding</keyword>
<name>A0A8D1LNW9_PIG</name>
<dbReference type="InterPro" id="IPR040442">
    <property type="entry name" value="Pyrv_kinase-like_dom_sf"/>
</dbReference>
<dbReference type="FunFam" id="2.40.33.10:FF:000023">
    <property type="entry name" value="Pyruvate kinase PKM"/>
    <property type="match status" value="1"/>
</dbReference>
<evidence type="ECO:0000256" key="15">
    <source>
        <dbReference type="ARBA" id="ARBA00024347"/>
    </source>
</evidence>
<evidence type="ECO:0000256" key="6">
    <source>
        <dbReference type="ARBA" id="ARBA00022679"/>
    </source>
</evidence>
<dbReference type="Ensembl" id="ENSSSCT00050027431.1">
    <property type="protein sequence ID" value="ENSSSCP00050011346.1"/>
    <property type="gene ID" value="ENSSSCG00050020151.1"/>
</dbReference>
<evidence type="ECO:0000256" key="5">
    <source>
        <dbReference type="ARBA" id="ARBA00022533"/>
    </source>
</evidence>
<dbReference type="Pfam" id="PF02887">
    <property type="entry name" value="PK_C"/>
    <property type="match status" value="1"/>
</dbReference>
<proteinExistence type="inferred from homology"/>
<dbReference type="InterPro" id="IPR011037">
    <property type="entry name" value="Pyrv_Knase-like_insert_dom_sf"/>
</dbReference>
<sequence length="1095" mass="121483">MDIKGQFWNDDDSEGDNESEEFLYGVQGSCAADLYRHPQLDADIEAVKEIYSENSVFIREYGTIDDVDIDLHINISFLDEEVSTAWKVLRTEPIVLRLRFSLSQYLDGPEPSIEVFQPSNKEGFGLGLQLKKILGMFTSQQWKHLSNDFLKTQQEKRHSWFKASGTIKKFRAGLSIFSPIPKSPSFPIIQDSMLKGKLGVPELRVGRLMNRSISCTMKNPKVEVFGYPPSPQVSGHCKNIPTLEYGFLVQIMKYAEQRIPTLNEYCVVCDEQHVFQNGSMLKPAVCTRELCVFSFYTLGVMSGAAEEVATGAEVVDLLVAMCRAALESPRKSIIFEPYPSVVDPTDPKTLAFNPKGSYLEIKKQMDKLDPLAHPLLQWIISSNRSHIVKLPLSRLKFMHTSHQFLLLSSPPAKEARFRTAKKLYGSTFAFHGSHIENWHSILRNGLVNASYTKLQLHGAAYGKGIYLSPISSISFGYSGMGKGQHRIPSKDELVQRYNRMNTIPQTRSIQSRFLQSRNLNCIALCEVITSKDLQKHGNIWVCPVSDHVCTRFFFVSSGPKTSEAMPKPHSDAGTAFIQTQQLHAAMADTFLEHMCRLDIDSPPITARNTGIICTIGPASRSVETLKEMIKSGMNVARLNFSHGTHEYHAETIKNVRAATESFASDPILYRPVAVALDTKGPEIRTGLIKGSGTAEVELKKGATLKITLDNAYMEKCDENVLWLDYKNICKVVDVGSKVYVDDGLISLLVKQKGPDFLVTEVENGGFLGSKKGVNLPGAAVDLPAVSEKDIQDLKFGVEQDVDMVFASFIRKAADVHEVRKVLGEKGKNIKIISKIENHEGVRRFDEILEASDGIMVARGDLGIEIPAEKVFLAQKMMIGRCNRAGKPVICATQMLESMIKKPRPTRAEGSDVANAVLDGADCIMLSGETAKGDYPLEAVRMQHLIAREAEAAIYHLQLFEELRRLAPITSDPTEAAAVGAVEASFKCCSGAIIVLTKSGRSAHQVARYRPRAPIIAVTRNHQTARQAHLYRGIFPVVCKDPVQEAWAEDVDLRVNLAMNVGKARGFFKKGDVVIVLTGWRPGSGFTNTMRVVPVP</sequence>
<dbReference type="GO" id="GO:0016301">
    <property type="term" value="F:kinase activity"/>
    <property type="evidence" value="ECO:0007669"/>
    <property type="project" value="UniProtKB-KW"/>
</dbReference>
<comment type="catalytic activity">
    <reaction evidence="16 18">
        <text>pyruvate + ATP = phosphoenolpyruvate + ADP + H(+)</text>
        <dbReference type="Rhea" id="RHEA:18157"/>
        <dbReference type="ChEBI" id="CHEBI:15361"/>
        <dbReference type="ChEBI" id="CHEBI:15378"/>
        <dbReference type="ChEBI" id="CHEBI:30616"/>
        <dbReference type="ChEBI" id="CHEBI:58702"/>
        <dbReference type="ChEBI" id="CHEBI:456216"/>
        <dbReference type="EC" id="2.7.1.40"/>
    </reaction>
</comment>
<dbReference type="Gene3D" id="3.40.1380.20">
    <property type="entry name" value="Pyruvate kinase, C-terminal domain"/>
    <property type="match status" value="2"/>
</dbReference>
<evidence type="ECO:0000256" key="12">
    <source>
        <dbReference type="ARBA" id="ARBA00022958"/>
    </source>
</evidence>
<dbReference type="GO" id="GO:0003950">
    <property type="term" value="F:NAD+ poly-ADP-ribosyltransferase activity"/>
    <property type="evidence" value="ECO:0007669"/>
    <property type="project" value="UniProtKB-UniRule"/>
</dbReference>
<dbReference type="InterPro" id="IPR015795">
    <property type="entry name" value="Pyrv_Knase_C"/>
</dbReference>
<dbReference type="PROSITE" id="PS00110">
    <property type="entry name" value="PYRUVATE_KINASE"/>
    <property type="match status" value="1"/>
</dbReference>
<evidence type="ECO:0000256" key="18">
    <source>
        <dbReference type="RuleBase" id="RU000504"/>
    </source>
</evidence>
<dbReference type="Proteomes" id="UP000694571">
    <property type="component" value="Unplaced"/>
</dbReference>
<dbReference type="EC" id="2.4.2.-" evidence="19"/>
<dbReference type="InterPro" id="IPR012317">
    <property type="entry name" value="Poly(ADP-ribose)pol_cat_dom"/>
</dbReference>
<dbReference type="SUPFAM" id="SSF51621">
    <property type="entry name" value="Phosphoenolpyruvate/pyruvate domain"/>
    <property type="match status" value="1"/>
</dbReference>
<comment type="cofactor">
    <cofactor evidence="2">
        <name>K(+)</name>
        <dbReference type="ChEBI" id="CHEBI:29103"/>
    </cofactor>
</comment>
<dbReference type="FunFam" id="3.40.1380.20:FF:000002">
    <property type="entry name" value="Pyruvate kinase"/>
    <property type="match status" value="1"/>
</dbReference>
<dbReference type="GO" id="GO:0005524">
    <property type="term" value="F:ATP binding"/>
    <property type="evidence" value="ECO:0007669"/>
    <property type="project" value="UniProtKB-KW"/>
</dbReference>
<reference evidence="21" key="1">
    <citation type="submission" date="2025-08" db="UniProtKB">
        <authorList>
            <consortium name="Ensembl"/>
        </authorList>
    </citation>
    <scope>IDENTIFICATION</scope>
</reference>
<comment type="cofactor">
    <cofactor evidence="1">
        <name>Mg(2+)</name>
        <dbReference type="ChEBI" id="CHEBI:18420"/>
    </cofactor>
</comment>
<dbReference type="Pfam" id="PF00224">
    <property type="entry name" value="PK"/>
    <property type="match status" value="1"/>
</dbReference>
<evidence type="ECO:0000256" key="11">
    <source>
        <dbReference type="ARBA" id="ARBA00022842"/>
    </source>
</evidence>
<evidence type="ECO:0000256" key="9">
    <source>
        <dbReference type="ARBA" id="ARBA00022777"/>
    </source>
</evidence>
<keyword evidence="9 18" id="KW-0418">Kinase</keyword>
<evidence type="ECO:0000256" key="2">
    <source>
        <dbReference type="ARBA" id="ARBA00001958"/>
    </source>
</evidence>
<keyword evidence="7" id="KW-0479">Metal-binding</keyword>
<dbReference type="Pfam" id="PF00644">
    <property type="entry name" value="PARP"/>
    <property type="match status" value="1"/>
</dbReference>
<comment type="similarity">
    <text evidence="15">Belongs to the ARTD/PARP family.</text>
</comment>
<evidence type="ECO:0000256" key="13">
    <source>
        <dbReference type="ARBA" id="ARBA00023152"/>
    </source>
</evidence>
<keyword evidence="13 18" id="KW-0324">Glycolysis</keyword>
<dbReference type="UniPathway" id="UPA00109">
    <property type="reaction ID" value="UER00188"/>
</dbReference>
<evidence type="ECO:0000256" key="7">
    <source>
        <dbReference type="ARBA" id="ARBA00022723"/>
    </source>
</evidence>
<evidence type="ECO:0000256" key="14">
    <source>
        <dbReference type="ARBA" id="ARBA00023317"/>
    </source>
</evidence>
<dbReference type="NCBIfam" id="TIGR01064">
    <property type="entry name" value="pyruv_kin"/>
    <property type="match status" value="1"/>
</dbReference>
<dbReference type="InterPro" id="IPR018209">
    <property type="entry name" value="Pyrv_Knase_AS"/>
</dbReference>
<dbReference type="Gene3D" id="3.90.228.10">
    <property type="match status" value="1"/>
</dbReference>
<dbReference type="Gene3D" id="3.20.20.60">
    <property type="entry name" value="Phosphoenolpyruvate-binding domains"/>
    <property type="match status" value="1"/>
</dbReference>
<evidence type="ECO:0000256" key="10">
    <source>
        <dbReference type="ARBA" id="ARBA00022840"/>
    </source>
</evidence>
<keyword evidence="19" id="KW-0328">Glycosyltransferase</keyword>
<dbReference type="InterPro" id="IPR001697">
    <property type="entry name" value="Pyr_Knase"/>
</dbReference>
<dbReference type="NCBIfam" id="NF004491">
    <property type="entry name" value="PRK05826.1"/>
    <property type="match status" value="1"/>
</dbReference>
<dbReference type="Gene3D" id="2.40.33.10">
    <property type="entry name" value="PK beta-barrel domain-like"/>
    <property type="match status" value="1"/>
</dbReference>
<evidence type="ECO:0000256" key="17">
    <source>
        <dbReference type="ARBA" id="ARBA00057695"/>
    </source>
</evidence>
<dbReference type="EC" id="2.7.1.40" evidence="18"/>
<dbReference type="NCBIfam" id="NF004978">
    <property type="entry name" value="PRK06354.1"/>
    <property type="match status" value="1"/>
</dbReference>
<dbReference type="SUPFAM" id="SSF56399">
    <property type="entry name" value="ADP-ribosylation"/>
    <property type="match status" value="1"/>
</dbReference>
<keyword evidence="6 18" id="KW-0808">Transferase</keyword>
<dbReference type="GO" id="GO:0004743">
    <property type="term" value="F:pyruvate kinase activity"/>
    <property type="evidence" value="ECO:0007669"/>
    <property type="project" value="UniProtKB-EC"/>
</dbReference>
<accession>A0A8D1LNW9</accession>
<comment type="function">
    <text evidence="17">Catalyzes the final rate-limiting step of glycolysis by mediating the transfer of a phosphoryl group from phosphoenolpyruvate (PEP) to ADP, generating ATP. The ratio between the highly active tetrameric form and nearly inactive dimeric form determines whether glucose carbons are channeled to biosynthetic processes or used for glycolytic ATP production. The transition between the 2 forms contributes to the control of glycolysis and is important for tumor cell proliferation and survival.</text>
</comment>
<dbReference type="PROSITE" id="PS51059">
    <property type="entry name" value="PARP_CATALYTIC"/>
    <property type="match status" value="1"/>
</dbReference>
<dbReference type="PANTHER" id="PTHR11817">
    <property type="entry name" value="PYRUVATE KINASE"/>
    <property type="match status" value="1"/>
</dbReference>
<dbReference type="FunFam" id="3.20.20.60:FF:000025">
    <property type="entry name" value="Pyruvate kinase"/>
    <property type="match status" value="1"/>
</dbReference>
<keyword evidence="11 18" id="KW-0460">Magnesium</keyword>
<dbReference type="InterPro" id="IPR015806">
    <property type="entry name" value="Pyrv_Knase_insert_dom_sf"/>
</dbReference>
<evidence type="ECO:0000256" key="8">
    <source>
        <dbReference type="ARBA" id="ARBA00022741"/>
    </source>
</evidence>
<keyword evidence="19" id="KW-0520">NAD</keyword>
<dbReference type="SUPFAM" id="SSF52935">
    <property type="entry name" value="PK C-terminal domain-like"/>
    <property type="match status" value="1"/>
</dbReference>
<dbReference type="SUPFAM" id="SSF50800">
    <property type="entry name" value="PK beta-barrel domain-like"/>
    <property type="match status" value="1"/>
</dbReference>
<organism evidence="21 22">
    <name type="scientific">Sus scrofa</name>
    <name type="common">Pig</name>
    <dbReference type="NCBI Taxonomy" id="9823"/>
    <lineage>
        <taxon>Eukaryota</taxon>
        <taxon>Metazoa</taxon>
        <taxon>Chordata</taxon>
        <taxon>Craniata</taxon>
        <taxon>Vertebrata</taxon>
        <taxon>Euteleostomi</taxon>
        <taxon>Mammalia</taxon>
        <taxon>Eutheria</taxon>
        <taxon>Laurasiatheria</taxon>
        <taxon>Artiodactyla</taxon>
        <taxon>Suina</taxon>
        <taxon>Suidae</taxon>
        <taxon>Sus</taxon>
    </lineage>
</organism>
<evidence type="ECO:0000313" key="22">
    <source>
        <dbReference type="Proteomes" id="UP000694571"/>
    </source>
</evidence>
<feature type="domain" description="PARP catalytic" evidence="20">
    <location>
        <begin position="352"/>
        <end position="577"/>
    </location>
</feature>
<dbReference type="GO" id="GO:0000287">
    <property type="term" value="F:magnesium ion binding"/>
    <property type="evidence" value="ECO:0007669"/>
    <property type="project" value="InterPro"/>
</dbReference>
<keyword evidence="12" id="KW-0630">Potassium</keyword>
<keyword evidence="14" id="KW-0670">Pyruvate</keyword>
<dbReference type="AlphaFoldDB" id="A0A8D1LNW9"/>
<evidence type="ECO:0000256" key="4">
    <source>
        <dbReference type="ARBA" id="ARBA00008663"/>
    </source>
</evidence>
<dbReference type="FunFam" id="3.90.228.10:FF:000012">
    <property type="entry name" value="Poly(ADP-ribose) polymerase family member 6"/>
    <property type="match status" value="1"/>
</dbReference>
<keyword evidence="5" id="KW-0021">Allosteric enzyme</keyword>
<evidence type="ECO:0000256" key="3">
    <source>
        <dbReference type="ARBA" id="ARBA00004997"/>
    </source>
</evidence>
<dbReference type="PRINTS" id="PR01050">
    <property type="entry name" value="PYRUVTKNASE"/>
</dbReference>
<comment type="pathway">
    <text evidence="3 18">Carbohydrate degradation; glycolysis; pyruvate from D-glyceraldehyde 3-phosphate: step 5/5.</text>
</comment>
<comment type="similarity">
    <text evidence="4 18">Belongs to the pyruvate kinase family.</text>
</comment>
<dbReference type="FunFam" id="3.40.1380.20:FF:000001">
    <property type="entry name" value="Pyruvate kinase"/>
    <property type="match status" value="1"/>
</dbReference>
<evidence type="ECO:0000256" key="16">
    <source>
        <dbReference type="ARBA" id="ARBA00048152"/>
    </source>
</evidence>
<evidence type="ECO:0000313" key="21">
    <source>
        <dbReference type="Ensembl" id="ENSSSCP00050011346.1"/>
    </source>
</evidence>
<evidence type="ECO:0000256" key="19">
    <source>
        <dbReference type="RuleBase" id="RU362114"/>
    </source>
</evidence>
<gene>
    <name evidence="21" type="primary">PKM</name>
</gene>
<dbReference type="CDD" id="cd00288">
    <property type="entry name" value="Pyruvate_Kinase"/>
    <property type="match status" value="1"/>
</dbReference>